<evidence type="ECO:0000256" key="4">
    <source>
        <dbReference type="SAM" id="MobiDB-lite"/>
    </source>
</evidence>
<dbReference type="GO" id="GO:0006508">
    <property type="term" value="P:proteolysis"/>
    <property type="evidence" value="ECO:0007669"/>
    <property type="project" value="UniProtKB-KW"/>
</dbReference>
<dbReference type="AlphaFoldDB" id="A0A851KZU0"/>
<feature type="domain" description="Peptidase A2" evidence="5">
    <location>
        <begin position="173"/>
        <end position="249"/>
    </location>
</feature>
<dbReference type="PANTHER" id="PTHR19422">
    <property type="entry name" value="GAG RETROVIRAL POLYPROTEIN"/>
    <property type="match status" value="1"/>
</dbReference>
<dbReference type="InterPro" id="IPR029054">
    <property type="entry name" value="dUTPase-like"/>
</dbReference>
<evidence type="ECO:0000313" key="7">
    <source>
        <dbReference type="Proteomes" id="UP000634236"/>
    </source>
</evidence>
<keyword evidence="3" id="KW-0378">Hydrolase</keyword>
<dbReference type="SUPFAM" id="SSF50630">
    <property type="entry name" value="Acid proteases"/>
    <property type="match status" value="1"/>
</dbReference>
<keyword evidence="2" id="KW-0064">Aspartyl protease</keyword>
<organism evidence="6 7">
    <name type="scientific">Vidua chalybeata</name>
    <name type="common">Village indigobird</name>
    <dbReference type="NCBI Taxonomy" id="81927"/>
    <lineage>
        <taxon>Eukaryota</taxon>
        <taxon>Metazoa</taxon>
        <taxon>Chordata</taxon>
        <taxon>Craniata</taxon>
        <taxon>Vertebrata</taxon>
        <taxon>Euteleostomi</taxon>
        <taxon>Archelosauria</taxon>
        <taxon>Archosauria</taxon>
        <taxon>Dinosauria</taxon>
        <taxon>Saurischia</taxon>
        <taxon>Theropoda</taxon>
        <taxon>Coelurosauria</taxon>
        <taxon>Aves</taxon>
        <taxon>Neognathae</taxon>
        <taxon>Neoaves</taxon>
        <taxon>Telluraves</taxon>
        <taxon>Australaves</taxon>
        <taxon>Passeriformes</taxon>
        <taxon>Passeroidea</taxon>
        <taxon>Estrildidae</taxon>
        <taxon>Viduinae</taxon>
        <taxon>Vidua</taxon>
    </lineage>
</organism>
<keyword evidence="7" id="KW-1185">Reference proteome</keyword>
<dbReference type="Pfam" id="PF00077">
    <property type="entry name" value="RVP"/>
    <property type="match status" value="1"/>
</dbReference>
<dbReference type="SUPFAM" id="SSF51283">
    <property type="entry name" value="dUTPase-like"/>
    <property type="match status" value="1"/>
</dbReference>
<evidence type="ECO:0000313" key="6">
    <source>
        <dbReference type="EMBL" id="NXB96696.1"/>
    </source>
</evidence>
<feature type="non-terminal residue" evidence="6">
    <location>
        <position position="1"/>
    </location>
</feature>
<dbReference type="InterPro" id="IPR036157">
    <property type="entry name" value="dUTPase-like_sf"/>
</dbReference>
<dbReference type="Gene3D" id="2.40.70.10">
    <property type="entry name" value="Acid Proteases"/>
    <property type="match status" value="1"/>
</dbReference>
<feature type="compositionally biased region" description="Low complexity" evidence="4">
    <location>
        <begin position="7"/>
        <end position="22"/>
    </location>
</feature>
<gene>
    <name evidence="6" type="primary">Ervk9_4</name>
    <name evidence="6" type="ORF">VIDCHA_R06913</name>
</gene>
<evidence type="ECO:0000256" key="3">
    <source>
        <dbReference type="ARBA" id="ARBA00022801"/>
    </source>
</evidence>
<feature type="region of interest" description="Disordered" evidence="4">
    <location>
        <begin position="1"/>
        <end position="27"/>
    </location>
</feature>
<name>A0A851KZU0_VIDCH</name>
<dbReference type="Gene3D" id="2.70.40.10">
    <property type="match status" value="1"/>
</dbReference>
<proteinExistence type="predicted"/>
<dbReference type="PROSITE" id="PS50175">
    <property type="entry name" value="ASP_PROT_RETROV"/>
    <property type="match status" value="1"/>
</dbReference>
<keyword evidence="1" id="KW-0645">Protease</keyword>
<protein>
    <submittedName>
        <fullName evidence="6">POK9 protein</fullName>
    </submittedName>
</protein>
<evidence type="ECO:0000256" key="2">
    <source>
        <dbReference type="ARBA" id="ARBA00022750"/>
    </source>
</evidence>
<sequence length="257" mass="28414">EREQQQPCPNTNSCCSSTSTSNLQPATRGNLKTDLAAAIEITLMTPRPQKIPTGIRGHITVQGRTMGALLLGRSSASMLRLFVLPSVIDADFTREIMIIVYTPFPLIKINKRQRITQLVPLEQVTKDISPSKDQIHRESRFRSTGGLILLTLDLSNRPKRRVMIEYKGQQCVLMGLLNTGADSSIVAPQYWLHQWPLQPATTAVTEVGRLTLASRSPSLSITMDRKTVTTTFSVIQLPPTVQCLISQDILAQLGVVL</sequence>
<dbReference type="InterPro" id="IPR051592">
    <property type="entry name" value="HERV-K_Pro_peptidase_A2"/>
</dbReference>
<comment type="caution">
    <text evidence="6">The sequence shown here is derived from an EMBL/GenBank/DDBJ whole genome shotgun (WGS) entry which is preliminary data.</text>
</comment>
<dbReference type="Proteomes" id="UP000634236">
    <property type="component" value="Unassembled WGS sequence"/>
</dbReference>
<dbReference type="InterPro" id="IPR018061">
    <property type="entry name" value="Retropepsins"/>
</dbReference>
<dbReference type="EMBL" id="WBNB01003103">
    <property type="protein sequence ID" value="NXB96696.1"/>
    <property type="molecule type" value="Genomic_DNA"/>
</dbReference>
<dbReference type="InterPro" id="IPR001995">
    <property type="entry name" value="Peptidase_A2_cat"/>
</dbReference>
<evidence type="ECO:0000259" key="5">
    <source>
        <dbReference type="PROSITE" id="PS50175"/>
    </source>
</evidence>
<dbReference type="InterPro" id="IPR021109">
    <property type="entry name" value="Peptidase_aspartic_dom_sf"/>
</dbReference>
<reference evidence="6" key="1">
    <citation type="submission" date="2019-09" db="EMBL/GenBank/DDBJ databases">
        <title>Bird 10,000 Genomes (B10K) Project - Family phase.</title>
        <authorList>
            <person name="Zhang G."/>
        </authorList>
    </citation>
    <scope>NUCLEOTIDE SEQUENCE</scope>
    <source>
        <strain evidence="6">OUT-0048</strain>
        <tissue evidence="6">Muscle</tissue>
    </source>
</reference>
<accession>A0A851KZU0</accession>
<dbReference type="PANTHER" id="PTHR19422:SF123">
    <property type="entry name" value="RT1 CLASS I, LOCUS CE15"/>
    <property type="match status" value="1"/>
</dbReference>
<feature type="non-terminal residue" evidence="6">
    <location>
        <position position="257"/>
    </location>
</feature>
<evidence type="ECO:0000256" key="1">
    <source>
        <dbReference type="ARBA" id="ARBA00022670"/>
    </source>
</evidence>
<dbReference type="Pfam" id="PF00692">
    <property type="entry name" value="dUTPase"/>
    <property type="match status" value="1"/>
</dbReference>
<dbReference type="GO" id="GO:0004190">
    <property type="term" value="F:aspartic-type endopeptidase activity"/>
    <property type="evidence" value="ECO:0007669"/>
    <property type="project" value="UniProtKB-KW"/>
</dbReference>